<name>A0A2P2QFL9_RHIMU</name>
<organism evidence="1">
    <name type="scientific">Rhizophora mucronata</name>
    <name type="common">Asiatic mangrove</name>
    <dbReference type="NCBI Taxonomy" id="61149"/>
    <lineage>
        <taxon>Eukaryota</taxon>
        <taxon>Viridiplantae</taxon>
        <taxon>Streptophyta</taxon>
        <taxon>Embryophyta</taxon>
        <taxon>Tracheophyta</taxon>
        <taxon>Spermatophyta</taxon>
        <taxon>Magnoliopsida</taxon>
        <taxon>eudicotyledons</taxon>
        <taxon>Gunneridae</taxon>
        <taxon>Pentapetalae</taxon>
        <taxon>rosids</taxon>
        <taxon>fabids</taxon>
        <taxon>Malpighiales</taxon>
        <taxon>Rhizophoraceae</taxon>
        <taxon>Rhizophora</taxon>
    </lineage>
</organism>
<dbReference type="EMBL" id="GGEC01085231">
    <property type="protein sequence ID" value="MBX65715.1"/>
    <property type="molecule type" value="Transcribed_RNA"/>
</dbReference>
<accession>A0A2P2QFL9</accession>
<protein>
    <submittedName>
        <fullName evidence="1">Uncharacterized protein</fullName>
    </submittedName>
</protein>
<proteinExistence type="predicted"/>
<evidence type="ECO:0000313" key="1">
    <source>
        <dbReference type="EMBL" id="MBX65715.1"/>
    </source>
</evidence>
<sequence length="23" mass="2590">MQKLLFDMFKKGLDGLLSMLSAC</sequence>
<dbReference type="AlphaFoldDB" id="A0A2P2QFL9"/>
<reference evidence="1" key="1">
    <citation type="submission" date="2018-02" db="EMBL/GenBank/DDBJ databases">
        <title>Rhizophora mucronata_Transcriptome.</title>
        <authorList>
            <person name="Meera S.P."/>
            <person name="Sreeshan A."/>
            <person name="Augustine A."/>
        </authorList>
    </citation>
    <scope>NUCLEOTIDE SEQUENCE</scope>
    <source>
        <tissue evidence="1">Leaf</tissue>
    </source>
</reference>